<dbReference type="PANTHER" id="PTHR40705:SF2">
    <property type="entry name" value="DUF1743 DOMAIN-CONTAINING PROTEIN"/>
    <property type="match status" value="1"/>
</dbReference>
<feature type="non-terminal residue" evidence="4">
    <location>
        <position position="1"/>
    </location>
</feature>
<dbReference type="Pfam" id="PF08489">
    <property type="entry name" value="TiaS_FLD"/>
    <property type="match status" value="1"/>
</dbReference>
<dbReference type="GO" id="GO:0003676">
    <property type="term" value="F:nucleic acid binding"/>
    <property type="evidence" value="ECO:0007669"/>
    <property type="project" value="InterPro"/>
</dbReference>
<evidence type="ECO:0000259" key="3">
    <source>
        <dbReference type="Pfam" id="PF22641"/>
    </source>
</evidence>
<feature type="domain" description="TiaS FLD" evidence="2">
    <location>
        <begin position="112"/>
        <end position="222"/>
    </location>
</feature>
<protein>
    <submittedName>
        <fullName evidence="4">Uncharacterized protein</fullName>
    </submittedName>
</protein>
<feature type="non-terminal residue" evidence="4">
    <location>
        <position position="295"/>
    </location>
</feature>
<dbReference type="PANTHER" id="PTHR40705">
    <property type="entry name" value="TRNA(ILE2) 2-AGMATINYLCYTIDINE SYNTHETASE TIAS"/>
    <property type="match status" value="1"/>
</dbReference>
<dbReference type="CDD" id="cd04482">
    <property type="entry name" value="RPA2_OBF_like"/>
    <property type="match status" value="1"/>
</dbReference>
<dbReference type="Gene3D" id="3.90.600.20">
    <property type="match status" value="1"/>
</dbReference>
<reference evidence="4" key="1">
    <citation type="journal article" date="2014" name="Front. Microbiol.">
        <title>High frequency of phylogenetically diverse reductive dehalogenase-homologous genes in deep subseafloor sedimentary metagenomes.</title>
        <authorList>
            <person name="Kawai M."/>
            <person name="Futagami T."/>
            <person name="Toyoda A."/>
            <person name="Takaki Y."/>
            <person name="Nishi S."/>
            <person name="Hori S."/>
            <person name="Arai W."/>
            <person name="Tsubouchi T."/>
            <person name="Morono Y."/>
            <person name="Uchiyama I."/>
            <person name="Ito T."/>
            <person name="Fujiyama A."/>
            <person name="Inagaki F."/>
            <person name="Takami H."/>
        </authorList>
    </citation>
    <scope>NUCLEOTIDE SEQUENCE</scope>
    <source>
        <strain evidence="4">Expedition CK06-06</strain>
    </source>
</reference>
<evidence type="ECO:0000259" key="2">
    <source>
        <dbReference type="Pfam" id="PF08489"/>
    </source>
</evidence>
<proteinExistence type="predicted"/>
<dbReference type="AlphaFoldDB" id="X1B5B3"/>
<evidence type="ECO:0000259" key="1">
    <source>
        <dbReference type="Pfam" id="PF01336"/>
    </source>
</evidence>
<feature type="domain" description="OB" evidence="1">
    <location>
        <begin position="237"/>
        <end position="294"/>
    </location>
</feature>
<dbReference type="Gene3D" id="3.30.70.2200">
    <property type="match status" value="1"/>
</dbReference>
<sequence>RGNGAISLQVGVGGKDKIKIGKIGGKDVFSSVELQKDVNELEYKKIKKTVKETVEEHSKIKDVNTNPGFVVLKNQPDFGVYQKAVTQVVLLDEIIGLLHRFDADFKGYKNRRGLIGATSSVSWESSDKTFEVIAYREKKKWGTKRLVDDESVKLMDKSTKTTFDNYDYKNNHNRVTPSSPCPILYGIRGDDTEELIDSSSMIKSELVESWLIFETNQGTDDHLRKKEISDVAPFESVIVKGTVEQPPYTIKGGHVLFKIKDSTGTIDCAAYEPTKEFRHVVRDLVIGDVVEVYGG</sequence>
<dbReference type="Pfam" id="PF22641">
    <property type="entry name" value="TiaS_TCKD"/>
    <property type="match status" value="1"/>
</dbReference>
<dbReference type="EMBL" id="BART01018898">
    <property type="protein sequence ID" value="GAG79373.1"/>
    <property type="molecule type" value="Genomic_DNA"/>
</dbReference>
<organism evidence="4">
    <name type="scientific">marine sediment metagenome</name>
    <dbReference type="NCBI Taxonomy" id="412755"/>
    <lineage>
        <taxon>unclassified sequences</taxon>
        <taxon>metagenomes</taxon>
        <taxon>ecological metagenomes</taxon>
    </lineage>
</organism>
<gene>
    <name evidence="4" type="ORF">S01H4_35522</name>
</gene>
<feature type="domain" description="TiaS-like TCKD" evidence="3">
    <location>
        <begin position="1"/>
        <end position="107"/>
    </location>
</feature>
<name>X1B5B3_9ZZZZ</name>
<dbReference type="InterPro" id="IPR004365">
    <property type="entry name" value="NA-bd_OB_tRNA"/>
</dbReference>
<comment type="caution">
    <text evidence="4">The sequence shown here is derived from an EMBL/GenBank/DDBJ whole genome shotgun (WGS) entry which is preliminary data.</text>
</comment>
<dbReference type="Pfam" id="PF01336">
    <property type="entry name" value="tRNA_anti-codon"/>
    <property type="match status" value="1"/>
</dbReference>
<evidence type="ECO:0000313" key="4">
    <source>
        <dbReference type="EMBL" id="GAG79373.1"/>
    </source>
</evidence>
<dbReference type="Gene3D" id="2.40.50.1010">
    <property type="match status" value="1"/>
</dbReference>
<accession>X1B5B3</accession>
<dbReference type="InterPro" id="IPR013696">
    <property type="entry name" value="TiaS_FLD"/>
</dbReference>
<dbReference type="InterPro" id="IPR053870">
    <property type="entry name" value="TiaS-like_TCKD"/>
</dbReference>